<dbReference type="EMBL" id="VSRR010028256">
    <property type="protein sequence ID" value="MPC68712.1"/>
    <property type="molecule type" value="Genomic_DNA"/>
</dbReference>
<name>A0A5B7HCE8_PORTR</name>
<reference evidence="1 2" key="1">
    <citation type="submission" date="2019-05" db="EMBL/GenBank/DDBJ databases">
        <title>Another draft genome of Portunus trituberculatus and its Hox gene families provides insights of decapod evolution.</title>
        <authorList>
            <person name="Jeong J.-H."/>
            <person name="Song I."/>
            <person name="Kim S."/>
            <person name="Choi T."/>
            <person name="Kim D."/>
            <person name="Ryu S."/>
            <person name="Kim W."/>
        </authorList>
    </citation>
    <scope>NUCLEOTIDE SEQUENCE [LARGE SCALE GENOMIC DNA]</scope>
    <source>
        <tissue evidence="1">Muscle</tissue>
    </source>
</reference>
<protein>
    <submittedName>
        <fullName evidence="1">Uncharacterized protein</fullName>
    </submittedName>
</protein>
<organism evidence="1 2">
    <name type="scientific">Portunus trituberculatus</name>
    <name type="common">Swimming crab</name>
    <name type="synonym">Neptunus trituberculatus</name>
    <dbReference type="NCBI Taxonomy" id="210409"/>
    <lineage>
        <taxon>Eukaryota</taxon>
        <taxon>Metazoa</taxon>
        <taxon>Ecdysozoa</taxon>
        <taxon>Arthropoda</taxon>
        <taxon>Crustacea</taxon>
        <taxon>Multicrustacea</taxon>
        <taxon>Malacostraca</taxon>
        <taxon>Eumalacostraca</taxon>
        <taxon>Eucarida</taxon>
        <taxon>Decapoda</taxon>
        <taxon>Pleocyemata</taxon>
        <taxon>Brachyura</taxon>
        <taxon>Eubrachyura</taxon>
        <taxon>Portunoidea</taxon>
        <taxon>Portunidae</taxon>
        <taxon>Portuninae</taxon>
        <taxon>Portunus</taxon>
    </lineage>
</organism>
<dbReference type="Proteomes" id="UP000324222">
    <property type="component" value="Unassembled WGS sequence"/>
</dbReference>
<evidence type="ECO:0000313" key="1">
    <source>
        <dbReference type="EMBL" id="MPC68712.1"/>
    </source>
</evidence>
<accession>A0A5B7HCE8</accession>
<comment type="caution">
    <text evidence="1">The sequence shown here is derived from an EMBL/GenBank/DDBJ whole genome shotgun (WGS) entry which is preliminary data.</text>
</comment>
<keyword evidence="2" id="KW-1185">Reference proteome</keyword>
<sequence length="82" mass="9019">MVDCPDNCIQCLVSIWASRSIFRNFGAPGKVDDPTTPTVELDPHIPAVEQESTIDDPPDLPMKLEDSLGILTIQDIELQPES</sequence>
<dbReference type="AlphaFoldDB" id="A0A5B7HCE8"/>
<proteinExistence type="predicted"/>
<evidence type="ECO:0000313" key="2">
    <source>
        <dbReference type="Proteomes" id="UP000324222"/>
    </source>
</evidence>
<gene>
    <name evidence="1" type="ORF">E2C01_062916</name>
</gene>